<keyword evidence="1" id="KW-0808">Transferase</keyword>
<sequence length="441" mass="49323">VQFIYNILFEACFILSAPYYFLRMRRRGGWRRGFGERLGRYSTEFKQAISNRDVIWLHAVSVGEANICVQLIKVLQPRLPNLKLVVSTTTSTAMNELRKKLPAEVSRIYYPIDRRGFVRRALATIRPRAMVLVEAEIWPNFLWGLQARRIPHFLVNTRISGKSYRGYRRFHFLFRRFFAGFTGVGAQSESDAKRLVELGCNNKVVRVFGSCKFDGTGISRDRLLDVPNLLQSLGVPEGAPLLVGGSTHNGEEEILARLAKRLRKKHPDLFLVLVPRHAERGREVGEALAGLGVHFVYRNEIGGNTPRLERGSLDCLLVNTTGELKYFYEEAAVVFIGKSLAAQGGQNPIEPAGLAKAIVVGPHMENFEEITAKFLSQDAVIQVGDETALESAIDDLLSDKAKRDALGQAAQKVVQSNEGAVERTVEMILSGTETSEMVQNY</sequence>
<proteinExistence type="predicted"/>
<organism evidence="3">
    <name type="scientific">marine metagenome</name>
    <dbReference type="NCBI Taxonomy" id="408172"/>
    <lineage>
        <taxon>unclassified sequences</taxon>
        <taxon>metagenomes</taxon>
        <taxon>ecological metagenomes</taxon>
    </lineage>
</organism>
<dbReference type="SUPFAM" id="SSF53756">
    <property type="entry name" value="UDP-Glycosyltransferase/glycogen phosphorylase"/>
    <property type="match status" value="1"/>
</dbReference>
<dbReference type="AlphaFoldDB" id="A0A381RYB3"/>
<dbReference type="InterPro" id="IPR007507">
    <property type="entry name" value="Glycos_transf_N"/>
</dbReference>
<dbReference type="GO" id="GO:0016740">
    <property type="term" value="F:transferase activity"/>
    <property type="evidence" value="ECO:0007669"/>
    <property type="project" value="UniProtKB-KW"/>
</dbReference>
<dbReference type="PANTHER" id="PTHR42755">
    <property type="entry name" value="3-DEOXY-MANNO-OCTULOSONATE CYTIDYLYLTRANSFERASE"/>
    <property type="match status" value="1"/>
</dbReference>
<evidence type="ECO:0000256" key="1">
    <source>
        <dbReference type="ARBA" id="ARBA00022679"/>
    </source>
</evidence>
<dbReference type="InterPro" id="IPR039901">
    <property type="entry name" value="Kdotransferase"/>
</dbReference>
<feature type="non-terminal residue" evidence="3">
    <location>
        <position position="1"/>
    </location>
</feature>
<dbReference type="InterPro" id="IPR038107">
    <property type="entry name" value="Glycos_transf_N_sf"/>
</dbReference>
<accession>A0A381RYB3</accession>
<dbReference type="Gene3D" id="3.40.50.11720">
    <property type="entry name" value="3-Deoxy-D-manno-octulosonic-acid transferase, N-terminal domain"/>
    <property type="match status" value="1"/>
</dbReference>
<evidence type="ECO:0000313" key="3">
    <source>
        <dbReference type="EMBL" id="SUZ93913.1"/>
    </source>
</evidence>
<gene>
    <name evidence="3" type="ORF">METZ01_LOCUS46767</name>
</gene>
<dbReference type="GO" id="GO:0009245">
    <property type="term" value="P:lipid A biosynthetic process"/>
    <property type="evidence" value="ECO:0007669"/>
    <property type="project" value="TreeGrafter"/>
</dbReference>
<name>A0A381RYB3_9ZZZZ</name>
<reference evidence="3" key="1">
    <citation type="submission" date="2018-05" db="EMBL/GenBank/DDBJ databases">
        <authorList>
            <person name="Lanie J.A."/>
            <person name="Ng W.-L."/>
            <person name="Kazmierczak K.M."/>
            <person name="Andrzejewski T.M."/>
            <person name="Davidsen T.M."/>
            <person name="Wayne K.J."/>
            <person name="Tettelin H."/>
            <person name="Glass J.I."/>
            <person name="Rusch D."/>
            <person name="Podicherti R."/>
            <person name="Tsui H.-C.T."/>
            <person name="Winkler M.E."/>
        </authorList>
    </citation>
    <scope>NUCLEOTIDE SEQUENCE</scope>
</reference>
<dbReference type="Pfam" id="PF04413">
    <property type="entry name" value="Glycos_transf_N"/>
    <property type="match status" value="1"/>
</dbReference>
<protein>
    <recommendedName>
        <fullName evidence="2">3-deoxy-D-manno-octulosonic-acid transferase N-terminal domain-containing protein</fullName>
    </recommendedName>
</protein>
<feature type="domain" description="3-deoxy-D-manno-octulosonic-acid transferase N-terminal" evidence="2">
    <location>
        <begin position="33"/>
        <end position="214"/>
    </location>
</feature>
<dbReference type="Gene3D" id="3.40.50.2000">
    <property type="entry name" value="Glycogen Phosphorylase B"/>
    <property type="match status" value="1"/>
</dbReference>
<evidence type="ECO:0000259" key="2">
    <source>
        <dbReference type="Pfam" id="PF04413"/>
    </source>
</evidence>
<dbReference type="GO" id="GO:0005886">
    <property type="term" value="C:plasma membrane"/>
    <property type="evidence" value="ECO:0007669"/>
    <property type="project" value="TreeGrafter"/>
</dbReference>
<dbReference type="EMBL" id="UINC01002187">
    <property type="protein sequence ID" value="SUZ93913.1"/>
    <property type="molecule type" value="Genomic_DNA"/>
</dbReference>
<dbReference type="PANTHER" id="PTHR42755:SF1">
    <property type="entry name" value="3-DEOXY-D-MANNO-OCTULOSONIC ACID TRANSFERASE, MITOCHONDRIAL-RELATED"/>
    <property type="match status" value="1"/>
</dbReference>